<keyword evidence="5 10" id="KW-0067">ATP-binding</keyword>
<evidence type="ECO:0000256" key="3">
    <source>
        <dbReference type="ARBA" id="ARBA00022618"/>
    </source>
</evidence>
<evidence type="ECO:0000313" key="15">
    <source>
        <dbReference type="EMBL" id="XBW07363.1"/>
    </source>
</evidence>
<dbReference type="PANTHER" id="PTHR43024">
    <property type="entry name" value="UDP-N-ACETYLMURAMOYL-TRIPEPTIDE--D-ALANYL-D-ALANINE LIGASE"/>
    <property type="match status" value="1"/>
</dbReference>
<dbReference type="GO" id="GO:0051301">
    <property type="term" value="P:cell division"/>
    <property type="evidence" value="ECO:0007669"/>
    <property type="project" value="UniProtKB-KW"/>
</dbReference>
<evidence type="ECO:0000256" key="2">
    <source>
        <dbReference type="ARBA" id="ARBA00022598"/>
    </source>
</evidence>
<keyword evidence="8 10" id="KW-0131">Cell cycle</keyword>
<dbReference type="AlphaFoldDB" id="A0AAU7V4Y4"/>
<dbReference type="Pfam" id="PF08245">
    <property type="entry name" value="Mur_ligase_M"/>
    <property type="match status" value="1"/>
</dbReference>
<feature type="domain" description="Mur ligase C-terminal" evidence="13">
    <location>
        <begin position="331"/>
        <end position="443"/>
    </location>
</feature>
<evidence type="ECO:0000256" key="9">
    <source>
        <dbReference type="ARBA" id="ARBA00023316"/>
    </source>
</evidence>
<dbReference type="InterPro" id="IPR005863">
    <property type="entry name" value="UDP-N-AcMur_synth"/>
</dbReference>
<dbReference type="SUPFAM" id="SSF53623">
    <property type="entry name" value="MurD-like peptide ligases, catalytic domain"/>
    <property type="match status" value="1"/>
</dbReference>
<keyword evidence="1 10" id="KW-0963">Cytoplasm</keyword>
<dbReference type="Gene3D" id="3.40.1190.10">
    <property type="entry name" value="Mur-like, catalytic domain"/>
    <property type="match status" value="1"/>
</dbReference>
<dbReference type="EMBL" id="CP138335">
    <property type="protein sequence ID" value="XBW07363.1"/>
    <property type="molecule type" value="Genomic_DNA"/>
</dbReference>
<evidence type="ECO:0000259" key="12">
    <source>
        <dbReference type="Pfam" id="PF01225"/>
    </source>
</evidence>
<feature type="domain" description="Mur ligase N-terminal catalytic" evidence="12">
    <location>
        <begin position="27"/>
        <end position="90"/>
    </location>
</feature>
<comment type="pathway">
    <text evidence="10 11">Cell wall biogenesis; peptidoglycan biosynthesis.</text>
</comment>
<comment type="function">
    <text evidence="10 11">Involved in cell wall formation. Catalyzes the final step in the synthesis of UDP-N-acetylmuramoyl-pentapeptide, the precursor of murein.</text>
</comment>
<evidence type="ECO:0000259" key="14">
    <source>
        <dbReference type="Pfam" id="PF08245"/>
    </source>
</evidence>
<dbReference type="Pfam" id="PF02875">
    <property type="entry name" value="Mur_ligase_C"/>
    <property type="match status" value="1"/>
</dbReference>
<feature type="domain" description="Mur ligase central" evidence="14">
    <location>
        <begin position="109"/>
        <end position="297"/>
    </location>
</feature>
<dbReference type="GO" id="GO:0005524">
    <property type="term" value="F:ATP binding"/>
    <property type="evidence" value="ECO:0007669"/>
    <property type="project" value="UniProtKB-UniRule"/>
</dbReference>
<dbReference type="NCBIfam" id="TIGR01143">
    <property type="entry name" value="murF"/>
    <property type="match status" value="1"/>
</dbReference>
<dbReference type="EC" id="6.3.2.10" evidence="10 11"/>
<dbReference type="InterPro" id="IPR013221">
    <property type="entry name" value="Mur_ligase_cen"/>
</dbReference>
<gene>
    <name evidence="10 15" type="primary">murF</name>
    <name evidence="15" type="ORF">SAC06_06845</name>
</gene>
<keyword evidence="6 10" id="KW-0133">Cell shape</keyword>
<name>A0AAU7V4Y4_9ACTO</name>
<keyword evidence="3 10" id="KW-0132">Cell division</keyword>
<evidence type="ECO:0000256" key="11">
    <source>
        <dbReference type="RuleBase" id="RU004136"/>
    </source>
</evidence>
<dbReference type="SUPFAM" id="SSF63418">
    <property type="entry name" value="MurE/MurF N-terminal domain"/>
    <property type="match status" value="1"/>
</dbReference>
<evidence type="ECO:0000259" key="13">
    <source>
        <dbReference type="Pfam" id="PF02875"/>
    </source>
</evidence>
<dbReference type="PANTHER" id="PTHR43024:SF1">
    <property type="entry name" value="UDP-N-ACETYLMURAMOYL-TRIPEPTIDE--D-ALANYL-D-ALANINE LIGASE"/>
    <property type="match status" value="1"/>
</dbReference>
<dbReference type="InterPro" id="IPR036615">
    <property type="entry name" value="Mur_ligase_C_dom_sf"/>
</dbReference>
<keyword evidence="2 10" id="KW-0436">Ligase</keyword>
<comment type="similarity">
    <text evidence="10">Belongs to the MurCDEF family. MurF subfamily.</text>
</comment>
<dbReference type="GO" id="GO:0047480">
    <property type="term" value="F:UDP-N-acetylmuramoyl-tripeptide-D-alanyl-D-alanine ligase activity"/>
    <property type="evidence" value="ECO:0007669"/>
    <property type="project" value="UniProtKB-UniRule"/>
</dbReference>
<evidence type="ECO:0000256" key="4">
    <source>
        <dbReference type="ARBA" id="ARBA00022741"/>
    </source>
</evidence>
<evidence type="ECO:0000256" key="7">
    <source>
        <dbReference type="ARBA" id="ARBA00022984"/>
    </source>
</evidence>
<dbReference type="KEGG" id="sapp:SAC06_06845"/>
<dbReference type="Pfam" id="PF01225">
    <property type="entry name" value="Mur_ligase"/>
    <property type="match status" value="1"/>
</dbReference>
<feature type="binding site" evidence="10">
    <location>
        <begin position="111"/>
        <end position="117"/>
    </location>
    <ligand>
        <name>ATP</name>
        <dbReference type="ChEBI" id="CHEBI:30616"/>
    </ligand>
</feature>
<dbReference type="InterPro" id="IPR004101">
    <property type="entry name" value="Mur_ligase_C"/>
</dbReference>
<comment type="catalytic activity">
    <reaction evidence="10 11">
        <text>D-alanyl-D-alanine + UDP-N-acetyl-alpha-D-muramoyl-L-alanyl-gamma-D-glutamyl-meso-2,6-diaminopimelate + ATP = UDP-N-acetyl-alpha-D-muramoyl-L-alanyl-gamma-D-glutamyl-meso-2,6-diaminopimeloyl-D-alanyl-D-alanine + ADP + phosphate + H(+)</text>
        <dbReference type="Rhea" id="RHEA:28374"/>
        <dbReference type="ChEBI" id="CHEBI:15378"/>
        <dbReference type="ChEBI" id="CHEBI:30616"/>
        <dbReference type="ChEBI" id="CHEBI:43474"/>
        <dbReference type="ChEBI" id="CHEBI:57822"/>
        <dbReference type="ChEBI" id="CHEBI:61386"/>
        <dbReference type="ChEBI" id="CHEBI:83905"/>
        <dbReference type="ChEBI" id="CHEBI:456216"/>
        <dbReference type="EC" id="6.3.2.10"/>
    </reaction>
</comment>
<dbReference type="GO" id="GO:0009252">
    <property type="term" value="P:peptidoglycan biosynthetic process"/>
    <property type="evidence" value="ECO:0007669"/>
    <property type="project" value="UniProtKB-UniRule"/>
</dbReference>
<dbReference type="GO" id="GO:0005737">
    <property type="term" value="C:cytoplasm"/>
    <property type="evidence" value="ECO:0007669"/>
    <property type="project" value="UniProtKB-SubCell"/>
</dbReference>
<accession>A0AAU7V4Y4</accession>
<dbReference type="HAMAP" id="MF_02019">
    <property type="entry name" value="MurF"/>
    <property type="match status" value="1"/>
</dbReference>
<dbReference type="InterPro" id="IPR035911">
    <property type="entry name" value="MurE/MurF_N"/>
</dbReference>
<reference evidence="15" key="1">
    <citation type="submission" date="2023-11" db="EMBL/GenBank/DDBJ databases">
        <title>Scrofimicrobium hongkongense sp. nov., isolated from a patient with peritonitis.</title>
        <authorList>
            <person name="Lao H.Y."/>
            <person name="Wong A.Y.P."/>
            <person name="Ng T.L."/>
            <person name="Wong R.Y.L."/>
            <person name="Yau M.C.Y."/>
            <person name="Lam J.Y.W."/>
            <person name="Siu G.K.H."/>
        </authorList>
    </citation>
    <scope>NUCLEOTIDE SEQUENCE</scope>
    <source>
        <strain evidence="15">R131</strain>
    </source>
</reference>
<evidence type="ECO:0000256" key="1">
    <source>
        <dbReference type="ARBA" id="ARBA00022490"/>
    </source>
</evidence>
<dbReference type="GO" id="GO:0071555">
    <property type="term" value="P:cell wall organization"/>
    <property type="evidence" value="ECO:0007669"/>
    <property type="project" value="UniProtKB-KW"/>
</dbReference>
<dbReference type="SUPFAM" id="SSF53244">
    <property type="entry name" value="MurD-like peptide ligases, peptide-binding domain"/>
    <property type="match status" value="1"/>
</dbReference>
<keyword evidence="4 10" id="KW-0547">Nucleotide-binding</keyword>
<organism evidence="15">
    <name type="scientific">Scrofimicrobium appendicitidis</name>
    <dbReference type="NCBI Taxonomy" id="3079930"/>
    <lineage>
        <taxon>Bacteria</taxon>
        <taxon>Bacillati</taxon>
        <taxon>Actinomycetota</taxon>
        <taxon>Actinomycetes</taxon>
        <taxon>Actinomycetales</taxon>
        <taxon>Actinomycetaceae</taxon>
        <taxon>Scrofimicrobium</taxon>
    </lineage>
</organism>
<evidence type="ECO:0000256" key="8">
    <source>
        <dbReference type="ARBA" id="ARBA00023306"/>
    </source>
</evidence>
<comment type="subcellular location">
    <subcellularLocation>
        <location evidence="10 11">Cytoplasm</location>
    </subcellularLocation>
</comment>
<keyword evidence="9 10" id="KW-0961">Cell wall biogenesis/degradation</keyword>
<dbReference type="InterPro" id="IPR036565">
    <property type="entry name" value="Mur-like_cat_sf"/>
</dbReference>
<dbReference type="InterPro" id="IPR000713">
    <property type="entry name" value="Mur_ligase_N"/>
</dbReference>
<dbReference type="Gene3D" id="3.40.1390.10">
    <property type="entry name" value="MurE/MurF, N-terminal domain"/>
    <property type="match status" value="1"/>
</dbReference>
<dbReference type="RefSeq" id="WP_350257569.1">
    <property type="nucleotide sequence ID" value="NZ_CP138335.1"/>
</dbReference>
<dbReference type="GO" id="GO:0008360">
    <property type="term" value="P:regulation of cell shape"/>
    <property type="evidence" value="ECO:0007669"/>
    <property type="project" value="UniProtKB-KW"/>
</dbReference>
<dbReference type="InterPro" id="IPR051046">
    <property type="entry name" value="MurCDEF_CellWall_CoF430Synth"/>
</dbReference>
<evidence type="ECO:0000256" key="10">
    <source>
        <dbReference type="HAMAP-Rule" id="MF_02019"/>
    </source>
</evidence>
<evidence type="ECO:0000256" key="5">
    <source>
        <dbReference type="ARBA" id="ARBA00022840"/>
    </source>
</evidence>
<proteinExistence type="inferred from homology"/>
<protein>
    <recommendedName>
        <fullName evidence="10 11">UDP-N-acetylmuramoyl-tripeptide--D-alanyl-D-alanine ligase</fullName>
        <ecNumber evidence="10 11">6.3.2.10</ecNumber>
    </recommendedName>
    <alternativeName>
        <fullName evidence="10">D-alanyl-D-alanine-adding enzyme</fullName>
    </alternativeName>
</protein>
<evidence type="ECO:0000256" key="6">
    <source>
        <dbReference type="ARBA" id="ARBA00022960"/>
    </source>
</evidence>
<dbReference type="Gene3D" id="3.90.190.20">
    <property type="entry name" value="Mur ligase, C-terminal domain"/>
    <property type="match status" value="1"/>
</dbReference>
<keyword evidence="7 10" id="KW-0573">Peptidoglycan synthesis</keyword>
<sequence length="465" mass="48313">MKRSSAWVAQAVGGQLHGPDRPVTASVETDSRACTPGSVYVARRGDQADGHDYAPAAIAAGAVCLVVERLLDLDVAQVLVTDSTQALGQLARSYLAELRAAGPISVVGITGSAGKTTTKDLLGQLLSSQAPTVYPVASFNNEVGCPLTVLRADEETRYLVLEMGASGRGHLTYLTSLAPLDVAVELMVGQAHLGGFGSVEQLAASKEELVEGLVEDGIAVLNADDPRVAAMAGAAPGRVLRFSRLGQSADLWAEAVALDELGHPSFQLCTSDQRQPVSLQLVGIHQVSNALAAAGAALAVGLDLPTIARELSGAGALSAHRMDVRLDRQWRGQDLLTVIDDAYNANPDSMTSGLITARLIAGSHRLVAVLGEMLELGPESAALHRQVGSRADVDVLIGVGEGSRDLLESSPAAVKHWVSDANEALDVLATTIASGDTVFLKGSYGSGVWRVADDLLAADTMEAQP</sequence>